<evidence type="ECO:0000313" key="2">
    <source>
        <dbReference type="EMBL" id="KAI3405080.2"/>
    </source>
</evidence>
<feature type="domain" description="Essential protein Yae1 N-terminal" evidence="1">
    <location>
        <begin position="55"/>
        <end position="92"/>
    </location>
</feature>
<accession>A0AAI9SYN2</accession>
<dbReference type="InterPro" id="IPR019191">
    <property type="entry name" value="Essential_protein_Yae1_N"/>
</dbReference>
<gene>
    <name evidence="2" type="ORF">KGF56_002036</name>
</gene>
<dbReference type="GeneID" id="73379653"/>
<dbReference type="AlphaFoldDB" id="A0AAI9SYN2"/>
<dbReference type="Proteomes" id="UP001202479">
    <property type="component" value="Unassembled WGS sequence"/>
</dbReference>
<organism evidence="2 3">
    <name type="scientific">Candida oxycetoniae</name>
    <dbReference type="NCBI Taxonomy" id="497107"/>
    <lineage>
        <taxon>Eukaryota</taxon>
        <taxon>Fungi</taxon>
        <taxon>Dikarya</taxon>
        <taxon>Ascomycota</taxon>
        <taxon>Saccharomycotina</taxon>
        <taxon>Pichiomycetes</taxon>
        <taxon>Debaryomycetaceae</taxon>
        <taxon>Candida/Lodderomyces clade</taxon>
        <taxon>Candida</taxon>
    </lineage>
</organism>
<evidence type="ECO:0000259" key="1">
    <source>
        <dbReference type="Pfam" id="PF09811"/>
    </source>
</evidence>
<protein>
    <submittedName>
        <fullName evidence="2">YAE1</fullName>
    </submittedName>
</protein>
<dbReference type="RefSeq" id="XP_049180825.1">
    <property type="nucleotide sequence ID" value="XM_049323222.1"/>
</dbReference>
<dbReference type="Pfam" id="PF09811">
    <property type="entry name" value="Yae1_N"/>
    <property type="match status" value="1"/>
</dbReference>
<evidence type="ECO:0000313" key="3">
    <source>
        <dbReference type="Proteomes" id="UP001202479"/>
    </source>
</evidence>
<name>A0AAI9SYN2_9ASCO</name>
<proteinExistence type="predicted"/>
<dbReference type="EMBL" id="JAHUZD010000067">
    <property type="protein sequence ID" value="KAI3405080.2"/>
    <property type="molecule type" value="Genomic_DNA"/>
</dbReference>
<keyword evidence="3" id="KW-1185">Reference proteome</keyword>
<sequence>MQPCYRNDKQGPYNNFQESVETQSRNIWEEDGASDNESSVRLANNEIIRQHQKQGYVDGLAAHQETSLQMGFDDAFPHGAQLGIDVGRILARAKINQEIKEVDSKEVQNNKDLFNEAKRALHITNILDQRFFDTELNLSQSHELIKKWNSKTTR</sequence>
<reference evidence="2" key="1">
    <citation type="journal article" date="2022" name="DNA Res.">
        <title>Genome analysis of five recently described species of the CUG-Ser clade uncovers Candida theae as a new hybrid lineage with pathogenic potential in the Candida parapsilosis species complex.</title>
        <authorList>
            <person name="Mixao V."/>
            <person name="Del Olmo V."/>
            <person name="Hegedusova E."/>
            <person name="Saus E."/>
            <person name="Pryszcz L."/>
            <person name="Cillingova A."/>
            <person name="Nosek J."/>
            <person name="Gabaldon T."/>
        </authorList>
    </citation>
    <scope>NUCLEOTIDE SEQUENCE</scope>
    <source>
        <strain evidence="2">CBS 10844</strain>
    </source>
</reference>
<comment type="caution">
    <text evidence="2">The sequence shown here is derived from an EMBL/GenBank/DDBJ whole genome shotgun (WGS) entry which is preliminary data.</text>
</comment>